<dbReference type="GO" id="GO:0005886">
    <property type="term" value="C:plasma membrane"/>
    <property type="evidence" value="ECO:0007669"/>
    <property type="project" value="UniProtKB-SubCell"/>
</dbReference>
<keyword evidence="5 6" id="KW-0472">Membrane</keyword>
<sequence>MNRVTLAIIAFFSASLFLYWQVQVKRNAMEQIQVDVIERPAFIADELRSAEFDKQGLLVSKVTATHMEHYESTQVTHFTEPVYLVYPESGKAQWQLQANKGRLNKQTGKMLLENNVIIDAINIEEPVQSISTQSLAFDMNTMIMTSDDMLYVKGKDFIIQGLGLYADLEAEELTLLSQVEGTYEAK</sequence>
<evidence type="ECO:0000256" key="3">
    <source>
        <dbReference type="ARBA" id="ARBA00022692"/>
    </source>
</evidence>
<dbReference type="Gene3D" id="2.60.450.10">
    <property type="entry name" value="Lipopolysaccharide (LPS) transport protein A like domain"/>
    <property type="match status" value="1"/>
</dbReference>
<dbReference type="NCBIfam" id="TIGR04409">
    <property type="entry name" value="LptC_YrbK"/>
    <property type="match status" value="1"/>
</dbReference>
<keyword evidence="3 6" id="KW-0812">Transmembrane</keyword>
<dbReference type="HOGENOM" id="CLU_105814_0_0_6"/>
<dbReference type="Proteomes" id="UP000001982">
    <property type="component" value="Chromosome"/>
</dbReference>
<proteinExistence type="inferred from homology"/>
<evidence type="ECO:0000256" key="7">
    <source>
        <dbReference type="PIRNR" id="PIRNR028513"/>
    </source>
</evidence>
<dbReference type="GO" id="GO:0017089">
    <property type="term" value="F:glycolipid transfer activity"/>
    <property type="evidence" value="ECO:0007669"/>
    <property type="project" value="TreeGrafter"/>
</dbReference>
<dbReference type="STRING" id="318161.Sden_0492"/>
<comment type="subunit">
    <text evidence="6">Component of the lipopolysaccharide transport and assembly complex. Interacts with LptA and the LptBFG transporter complex.</text>
</comment>
<dbReference type="PANTHER" id="PTHR37481">
    <property type="entry name" value="LIPOPOLYSACCHARIDE EXPORT SYSTEM PROTEIN LPTC"/>
    <property type="match status" value="1"/>
</dbReference>
<protein>
    <recommendedName>
        <fullName evidence="6 7">Lipopolysaccharide export system protein LptC</fullName>
    </recommendedName>
</protein>
<accession>Q12RZ2</accession>
<dbReference type="EMBL" id="CP000302">
    <property type="protein sequence ID" value="ABE53784.1"/>
    <property type="molecule type" value="Genomic_DNA"/>
</dbReference>
<comment type="function">
    <text evidence="7">Required for the translocation of lipopolysaccharide (LPS) from the inner membrane to the outer membrane.</text>
</comment>
<keyword evidence="1 6" id="KW-1003">Cell membrane</keyword>
<dbReference type="InterPro" id="IPR010664">
    <property type="entry name" value="LipoPS_assembly_LptC-rel"/>
</dbReference>
<keyword evidence="2 6" id="KW-0997">Cell inner membrane</keyword>
<dbReference type="RefSeq" id="WP_011494950.1">
    <property type="nucleotide sequence ID" value="NC_007954.1"/>
</dbReference>
<keyword evidence="9" id="KW-1185">Reference proteome</keyword>
<dbReference type="Pfam" id="PF06835">
    <property type="entry name" value="LptC"/>
    <property type="match status" value="1"/>
</dbReference>
<dbReference type="GO" id="GO:0030288">
    <property type="term" value="C:outer membrane-bounded periplasmic space"/>
    <property type="evidence" value="ECO:0007669"/>
    <property type="project" value="TreeGrafter"/>
</dbReference>
<name>Q12RZ2_SHEDO</name>
<evidence type="ECO:0000256" key="2">
    <source>
        <dbReference type="ARBA" id="ARBA00022519"/>
    </source>
</evidence>
<dbReference type="HAMAP" id="MF_01915">
    <property type="entry name" value="LPS_assembly_LptC"/>
    <property type="match status" value="1"/>
</dbReference>
<comment type="similarity">
    <text evidence="6 7">Belongs to the LptC family.</text>
</comment>
<dbReference type="eggNOG" id="COG3117">
    <property type="taxonomic scope" value="Bacteria"/>
</dbReference>
<evidence type="ECO:0000256" key="6">
    <source>
        <dbReference type="HAMAP-Rule" id="MF_01915"/>
    </source>
</evidence>
<gene>
    <name evidence="6" type="primary">lptC</name>
    <name evidence="8" type="ordered locus">Sden_0492</name>
</gene>
<dbReference type="PANTHER" id="PTHR37481:SF1">
    <property type="entry name" value="LIPOPOLYSACCHARIDE EXPORT SYSTEM PROTEIN LPTC"/>
    <property type="match status" value="1"/>
</dbReference>
<evidence type="ECO:0000256" key="4">
    <source>
        <dbReference type="ARBA" id="ARBA00022989"/>
    </source>
</evidence>
<dbReference type="InterPro" id="IPR052363">
    <property type="entry name" value="LPS_export_LptC"/>
</dbReference>
<evidence type="ECO:0000313" key="9">
    <source>
        <dbReference type="Proteomes" id="UP000001982"/>
    </source>
</evidence>
<keyword evidence="4 6" id="KW-1133">Transmembrane helix</keyword>
<evidence type="ECO:0000313" key="8">
    <source>
        <dbReference type="EMBL" id="ABE53784.1"/>
    </source>
</evidence>
<dbReference type="AlphaFoldDB" id="Q12RZ2"/>
<evidence type="ECO:0000256" key="5">
    <source>
        <dbReference type="ARBA" id="ARBA00023136"/>
    </source>
</evidence>
<comment type="function">
    <text evidence="6">Involved in the assembly of lipopolysaccharide (LPS). Required for the translocation of LPS from the inner membrane to the outer membrane. Facilitates the transfer of LPS from the inner membrane to the periplasmic protein LptA. Could be a docking site for LptA.</text>
</comment>
<dbReference type="OrthoDB" id="5659892at2"/>
<dbReference type="InterPro" id="IPR026265">
    <property type="entry name" value="LptC"/>
</dbReference>
<dbReference type="GO" id="GO:0043165">
    <property type="term" value="P:Gram-negative-bacterium-type cell outer membrane assembly"/>
    <property type="evidence" value="ECO:0007669"/>
    <property type="project" value="UniProtKB-UniRule"/>
</dbReference>
<evidence type="ECO:0000256" key="1">
    <source>
        <dbReference type="ARBA" id="ARBA00022475"/>
    </source>
</evidence>
<dbReference type="PIRSF" id="PIRSF028513">
    <property type="entry name" value="LptC"/>
    <property type="match status" value="1"/>
</dbReference>
<reference evidence="8 9" key="1">
    <citation type="submission" date="2006-03" db="EMBL/GenBank/DDBJ databases">
        <title>Complete sequence of Shewanella denitrificans OS217.</title>
        <authorList>
            <consortium name="US DOE Joint Genome Institute"/>
            <person name="Copeland A."/>
            <person name="Lucas S."/>
            <person name="Lapidus A."/>
            <person name="Barry K."/>
            <person name="Detter J.C."/>
            <person name="Glavina del Rio T."/>
            <person name="Hammon N."/>
            <person name="Israni S."/>
            <person name="Dalin E."/>
            <person name="Tice H."/>
            <person name="Pitluck S."/>
            <person name="Brettin T."/>
            <person name="Bruce D."/>
            <person name="Han C."/>
            <person name="Tapia R."/>
            <person name="Gilna P."/>
            <person name="Kiss H."/>
            <person name="Schmutz J."/>
            <person name="Larimer F."/>
            <person name="Land M."/>
            <person name="Hauser L."/>
            <person name="Kyrpides N."/>
            <person name="Lykidis A."/>
            <person name="Richardson P."/>
        </authorList>
    </citation>
    <scope>NUCLEOTIDE SEQUENCE [LARGE SCALE GENOMIC DNA]</scope>
    <source>
        <strain evidence="9">OS217 / ATCC BAA-1090 / DSM 15013</strain>
    </source>
</reference>
<dbReference type="KEGG" id="sdn:Sden_0492"/>
<dbReference type="GO" id="GO:0015221">
    <property type="term" value="F:lipopolysaccharide transmembrane transporter activity"/>
    <property type="evidence" value="ECO:0007669"/>
    <property type="project" value="InterPro"/>
</dbReference>
<comment type="subcellular location">
    <subcellularLocation>
        <location evidence="6">Cell inner membrane</location>
        <topology evidence="6">Single-pass membrane protein</topology>
    </subcellularLocation>
</comment>
<organism evidence="8 9">
    <name type="scientific">Shewanella denitrificans (strain OS217 / ATCC BAA-1090 / DSM 15013)</name>
    <dbReference type="NCBI Taxonomy" id="318161"/>
    <lineage>
        <taxon>Bacteria</taxon>
        <taxon>Pseudomonadati</taxon>
        <taxon>Pseudomonadota</taxon>
        <taxon>Gammaproteobacteria</taxon>
        <taxon>Alteromonadales</taxon>
        <taxon>Shewanellaceae</taxon>
        <taxon>Shewanella</taxon>
    </lineage>
</organism>